<dbReference type="EMBL" id="LMWN01000001">
    <property type="protein sequence ID" value="KUN10482.1"/>
    <property type="molecule type" value="Genomic_DNA"/>
</dbReference>
<protein>
    <submittedName>
        <fullName evidence="4">4-oxalocrotonate tautomerase family enzyme</fullName>
    </submittedName>
</protein>
<dbReference type="Pfam" id="PF01361">
    <property type="entry name" value="Tautomerase"/>
    <property type="match status" value="1"/>
</dbReference>
<dbReference type="OrthoDB" id="4965437at2"/>
<reference evidence="4 5" key="1">
    <citation type="submission" date="2015-10" db="EMBL/GenBank/DDBJ databases">
        <title>Draft genome sequence of Streptomyces yokosukanensis DSM 40224, type strain for the species Streptomyces yokosukanensis.</title>
        <authorList>
            <person name="Ruckert C."/>
            <person name="Winkler A."/>
            <person name="Kalinowski J."/>
            <person name="Kampfer P."/>
            <person name="Glaeser S."/>
        </authorList>
    </citation>
    <scope>NUCLEOTIDE SEQUENCE [LARGE SCALE GENOMIC DNA]</scope>
    <source>
        <strain evidence="4 5">DSM 40224</strain>
    </source>
</reference>
<keyword evidence="5" id="KW-1185">Reference proteome</keyword>
<dbReference type="STRING" id="67386.AQI95_01830"/>
<sequence>MPVITVDWWRGNDRAARAELVAELTESASRIAGCPKEAVTVLVRDVAHDHWGMGGTLADELVAPPPARPRPSGT</sequence>
<dbReference type="InterPro" id="IPR004370">
    <property type="entry name" value="4-OT-like_dom"/>
</dbReference>
<dbReference type="GO" id="GO:0016853">
    <property type="term" value="F:isomerase activity"/>
    <property type="evidence" value="ECO:0007669"/>
    <property type="project" value="UniProtKB-KW"/>
</dbReference>
<comment type="caution">
    <text evidence="4">The sequence shown here is derived from an EMBL/GenBank/DDBJ whole genome shotgun (WGS) entry which is preliminary data.</text>
</comment>
<dbReference type="RefSeq" id="WP_067116099.1">
    <property type="nucleotide sequence ID" value="NZ_JBFACD010000041.1"/>
</dbReference>
<dbReference type="PANTHER" id="PTHR35530">
    <property type="entry name" value="TAUTOMERASE-RELATED"/>
    <property type="match status" value="1"/>
</dbReference>
<organism evidence="4 5">
    <name type="scientific">Streptomyces yokosukanensis</name>
    <dbReference type="NCBI Taxonomy" id="67386"/>
    <lineage>
        <taxon>Bacteria</taxon>
        <taxon>Bacillati</taxon>
        <taxon>Actinomycetota</taxon>
        <taxon>Actinomycetes</taxon>
        <taxon>Kitasatosporales</taxon>
        <taxon>Streptomycetaceae</taxon>
        <taxon>Streptomyces</taxon>
    </lineage>
</organism>
<dbReference type="Proteomes" id="UP000053127">
    <property type="component" value="Unassembled WGS sequence"/>
</dbReference>
<dbReference type="AlphaFoldDB" id="A0A117Q635"/>
<dbReference type="PANTHER" id="PTHR35530:SF2">
    <property type="entry name" value="BSL4019 PROTEIN"/>
    <property type="match status" value="1"/>
</dbReference>
<evidence type="ECO:0000313" key="4">
    <source>
        <dbReference type="EMBL" id="KUN10482.1"/>
    </source>
</evidence>
<accession>A0A117Q635</accession>
<dbReference type="SUPFAM" id="SSF55331">
    <property type="entry name" value="Tautomerase/MIF"/>
    <property type="match status" value="1"/>
</dbReference>
<gene>
    <name evidence="4" type="ORF">AQI95_01830</name>
</gene>
<evidence type="ECO:0000313" key="5">
    <source>
        <dbReference type="Proteomes" id="UP000053127"/>
    </source>
</evidence>
<evidence type="ECO:0000256" key="1">
    <source>
        <dbReference type="ARBA" id="ARBA00006723"/>
    </source>
</evidence>
<proteinExistence type="inferred from homology"/>
<feature type="domain" description="4-oxalocrotonate tautomerase-like" evidence="3">
    <location>
        <begin position="2"/>
        <end position="57"/>
    </location>
</feature>
<evidence type="ECO:0000259" key="3">
    <source>
        <dbReference type="Pfam" id="PF01361"/>
    </source>
</evidence>
<dbReference type="InterPro" id="IPR014347">
    <property type="entry name" value="Tautomerase/MIF_sf"/>
</dbReference>
<evidence type="ECO:0000256" key="2">
    <source>
        <dbReference type="ARBA" id="ARBA00023235"/>
    </source>
</evidence>
<comment type="similarity">
    <text evidence="1">Belongs to the 4-oxalocrotonate tautomerase family.</text>
</comment>
<name>A0A117Q635_9ACTN</name>
<keyword evidence="2" id="KW-0413">Isomerase</keyword>
<dbReference type="Gene3D" id="3.30.429.10">
    <property type="entry name" value="Macrophage Migration Inhibitory Factor"/>
    <property type="match status" value="1"/>
</dbReference>